<evidence type="ECO:0000313" key="8">
    <source>
        <dbReference type="Proteomes" id="UP001321486"/>
    </source>
</evidence>
<feature type="transmembrane region" description="Helical" evidence="6">
    <location>
        <begin position="85"/>
        <end position="104"/>
    </location>
</feature>
<evidence type="ECO:0008006" key="9">
    <source>
        <dbReference type="Google" id="ProtNLM"/>
    </source>
</evidence>
<dbReference type="EMBL" id="AP027732">
    <property type="protein sequence ID" value="BDZ48110.1"/>
    <property type="molecule type" value="Genomic_DNA"/>
</dbReference>
<dbReference type="RefSeq" id="WP_286345145.1">
    <property type="nucleotide sequence ID" value="NZ_AP027732.1"/>
</dbReference>
<dbReference type="Proteomes" id="UP001321486">
    <property type="component" value="Chromosome"/>
</dbReference>
<evidence type="ECO:0000313" key="7">
    <source>
        <dbReference type="EMBL" id="BDZ48110.1"/>
    </source>
</evidence>
<evidence type="ECO:0000256" key="4">
    <source>
        <dbReference type="ARBA" id="ARBA00022989"/>
    </source>
</evidence>
<feature type="transmembrane region" description="Helical" evidence="6">
    <location>
        <begin position="139"/>
        <end position="159"/>
    </location>
</feature>
<comment type="subcellular location">
    <subcellularLocation>
        <location evidence="1">Cell membrane</location>
        <topology evidence="1">Multi-pass membrane protein</topology>
    </subcellularLocation>
</comment>
<feature type="transmembrane region" description="Helical" evidence="6">
    <location>
        <begin position="252"/>
        <end position="270"/>
    </location>
</feature>
<feature type="transmembrane region" description="Helical" evidence="6">
    <location>
        <begin position="26"/>
        <end position="46"/>
    </location>
</feature>
<protein>
    <recommendedName>
        <fullName evidence="9">Cytochrome c oxidase assembly protein</fullName>
    </recommendedName>
</protein>
<gene>
    <name evidence="7" type="ORF">GCM10025867_03510</name>
</gene>
<dbReference type="InterPro" id="IPR019108">
    <property type="entry name" value="Caa3_assmbl_CtaG-rel"/>
</dbReference>
<name>A0ABN6XWR2_9MICO</name>
<reference evidence="8" key="1">
    <citation type="journal article" date="2019" name="Int. J. Syst. Evol. Microbiol.">
        <title>The Global Catalogue of Microorganisms (GCM) 10K type strain sequencing project: providing services to taxonomists for standard genome sequencing and annotation.</title>
        <authorList>
            <consortium name="The Broad Institute Genomics Platform"/>
            <consortium name="The Broad Institute Genome Sequencing Center for Infectious Disease"/>
            <person name="Wu L."/>
            <person name="Ma J."/>
        </authorList>
    </citation>
    <scope>NUCLEOTIDE SEQUENCE [LARGE SCALE GENOMIC DNA]</scope>
    <source>
        <strain evidence="8">NBRC 108728</strain>
    </source>
</reference>
<sequence length="305" mass="34036">MFRPRRLGLLTPPVTTLLFTFRLDPVALVAIVVALALYVAGIVRVVRSGGHWKILPTLGFVLLGLGSYAVISFGFLGAYSHDLRFAFTTRIALLLFVVPALLALGRPVHLARMALSTAPLAILEAFFTSRFMKVVGSAIFSPLFALAAFAIFLTPVAFFLRDNSWSEWIITLLVPLVGLLMILPVFDNTLHHTSLYITAEFMLAFVELILDAIPAIVLRITPHVLDQGHAVASFLPGWFPSQLRDQQLSGDLLWLIAEVADIPVLIYLFIRWNRTDRSEAKVLDELSDEEMERLTQEHLRGFARD</sequence>
<keyword evidence="3 6" id="KW-0812">Transmembrane</keyword>
<feature type="transmembrane region" description="Helical" evidence="6">
    <location>
        <begin position="195"/>
        <end position="217"/>
    </location>
</feature>
<evidence type="ECO:0000256" key="5">
    <source>
        <dbReference type="ARBA" id="ARBA00023136"/>
    </source>
</evidence>
<keyword evidence="5 6" id="KW-0472">Membrane</keyword>
<evidence type="ECO:0000256" key="6">
    <source>
        <dbReference type="SAM" id="Phobius"/>
    </source>
</evidence>
<evidence type="ECO:0000256" key="2">
    <source>
        <dbReference type="ARBA" id="ARBA00022475"/>
    </source>
</evidence>
<feature type="transmembrane region" description="Helical" evidence="6">
    <location>
        <begin position="165"/>
        <end position="183"/>
    </location>
</feature>
<proteinExistence type="predicted"/>
<accession>A0ABN6XWR2</accession>
<evidence type="ECO:0000256" key="3">
    <source>
        <dbReference type="ARBA" id="ARBA00022692"/>
    </source>
</evidence>
<feature type="transmembrane region" description="Helical" evidence="6">
    <location>
        <begin position="58"/>
        <end position="79"/>
    </location>
</feature>
<dbReference type="Pfam" id="PF09678">
    <property type="entry name" value="Caa3_CtaG"/>
    <property type="match status" value="1"/>
</dbReference>
<organism evidence="7 8">
    <name type="scientific">Frondihabitans sucicola</name>
    <dbReference type="NCBI Taxonomy" id="1268041"/>
    <lineage>
        <taxon>Bacteria</taxon>
        <taxon>Bacillati</taxon>
        <taxon>Actinomycetota</taxon>
        <taxon>Actinomycetes</taxon>
        <taxon>Micrococcales</taxon>
        <taxon>Microbacteriaceae</taxon>
        <taxon>Frondihabitans</taxon>
    </lineage>
</organism>
<keyword evidence="2" id="KW-1003">Cell membrane</keyword>
<keyword evidence="4 6" id="KW-1133">Transmembrane helix</keyword>
<keyword evidence="8" id="KW-1185">Reference proteome</keyword>
<evidence type="ECO:0000256" key="1">
    <source>
        <dbReference type="ARBA" id="ARBA00004651"/>
    </source>
</evidence>